<gene>
    <name evidence="6" type="ordered locus">HP15_60</name>
</gene>
<dbReference type="InterPro" id="IPR011008">
    <property type="entry name" value="Dimeric_a/b-barrel"/>
</dbReference>
<dbReference type="KEGG" id="mad:HP15_60"/>
<keyword evidence="4" id="KW-1133">Transmembrane helix</keyword>
<dbReference type="STRING" id="225937.HP15_60"/>
<dbReference type="PROSITE" id="PS50956">
    <property type="entry name" value="HTH_ASNC_2"/>
    <property type="match status" value="1"/>
</dbReference>
<evidence type="ECO:0000313" key="6">
    <source>
        <dbReference type="EMBL" id="ADP95824.1"/>
    </source>
</evidence>
<dbReference type="Pfam" id="PF01037">
    <property type="entry name" value="AsnC_trans_reg"/>
    <property type="match status" value="1"/>
</dbReference>
<dbReference type="Pfam" id="PF13412">
    <property type="entry name" value="HTH_24"/>
    <property type="match status" value="1"/>
</dbReference>
<reference evidence="7" key="2">
    <citation type="submission" date="2010-02" db="EMBL/GenBank/DDBJ databases">
        <title>Complete genome sequence of Marinobacter adhaerens type strain (HP15).</title>
        <authorList>
            <person name="Gaerdes A.A.M."/>
            <person name="Kaeppel E."/>
            <person name="Shezad A."/>
            <person name="Seebah S."/>
            <person name="Teeling H."/>
            <person name="Yarza P."/>
            <person name="Gloeckner F.O."/>
            <person name="Ullrich M.S."/>
        </authorList>
    </citation>
    <scope>NUCLEOTIDE SEQUENCE [LARGE SCALE GENOMIC DNA]</scope>
    <source>
        <strain evidence="7">DSM 23420 / HP15</strain>
    </source>
</reference>
<reference evidence="6 7" key="1">
    <citation type="journal article" date="2010" name="Stand. Genomic Sci.">
        <title>Complete genome sequence of Marinobacter adhaerens type strain (HP15), a diatom-interacting marine microorganism.</title>
        <authorList>
            <person name="Gardes A."/>
            <person name="Kaeppel E."/>
            <person name="Shehzad A."/>
            <person name="Seebah S."/>
            <person name="Teeling H."/>
            <person name="Yarza P."/>
            <person name="Glockner F.O."/>
            <person name="Grossart H.P."/>
            <person name="Ullrich M.S."/>
        </authorList>
    </citation>
    <scope>NUCLEOTIDE SEQUENCE [LARGE SCALE GENOMIC DNA]</scope>
    <source>
        <strain evidence="7">DSM 23420 / HP15</strain>
    </source>
</reference>
<dbReference type="PATRIC" id="fig|225937.3.peg.62"/>
<keyword evidence="1" id="KW-0805">Transcription regulation</keyword>
<dbReference type="PANTHER" id="PTHR30154:SF34">
    <property type="entry name" value="TRANSCRIPTIONAL REGULATOR AZLB"/>
    <property type="match status" value="1"/>
</dbReference>
<feature type="transmembrane region" description="Helical" evidence="4">
    <location>
        <begin position="22"/>
        <end position="46"/>
    </location>
</feature>
<keyword evidence="3" id="KW-0804">Transcription</keyword>
<evidence type="ECO:0000256" key="4">
    <source>
        <dbReference type="SAM" id="Phobius"/>
    </source>
</evidence>
<feature type="domain" description="HTH asnC-type" evidence="5">
    <location>
        <begin position="46"/>
        <end position="107"/>
    </location>
</feature>
<accession>E4PIB9</accession>
<dbReference type="GO" id="GO:0005829">
    <property type="term" value="C:cytosol"/>
    <property type="evidence" value="ECO:0007669"/>
    <property type="project" value="TreeGrafter"/>
</dbReference>
<keyword evidence="4" id="KW-0472">Membrane</keyword>
<name>E4PIB9_MARAH</name>
<dbReference type="InterPro" id="IPR019887">
    <property type="entry name" value="Tscrpt_reg_AsnC/Lrp_C"/>
</dbReference>
<dbReference type="SMART" id="SM00344">
    <property type="entry name" value="HTH_ASNC"/>
    <property type="match status" value="1"/>
</dbReference>
<evidence type="ECO:0000256" key="3">
    <source>
        <dbReference type="ARBA" id="ARBA00023163"/>
    </source>
</evidence>
<dbReference type="PRINTS" id="PR00033">
    <property type="entry name" value="HTHASNC"/>
</dbReference>
<keyword evidence="2" id="KW-0238">DNA-binding</keyword>
<dbReference type="InterPro" id="IPR019888">
    <property type="entry name" value="Tscrpt_reg_AsnC-like"/>
</dbReference>
<evidence type="ECO:0000313" key="7">
    <source>
        <dbReference type="Proteomes" id="UP000007077"/>
    </source>
</evidence>
<dbReference type="Gene3D" id="1.10.10.10">
    <property type="entry name" value="Winged helix-like DNA-binding domain superfamily/Winged helix DNA-binding domain"/>
    <property type="match status" value="1"/>
</dbReference>
<dbReference type="InterPro" id="IPR036390">
    <property type="entry name" value="WH_DNA-bd_sf"/>
</dbReference>
<dbReference type="eggNOG" id="COG1522">
    <property type="taxonomic scope" value="Bacteria"/>
</dbReference>
<keyword evidence="4" id="KW-0812">Transmembrane</keyword>
<dbReference type="SUPFAM" id="SSF54909">
    <property type="entry name" value="Dimeric alpha+beta barrel"/>
    <property type="match status" value="1"/>
</dbReference>
<dbReference type="HOGENOM" id="CLU_091233_0_2_6"/>
<dbReference type="GO" id="GO:0043200">
    <property type="term" value="P:response to amino acid"/>
    <property type="evidence" value="ECO:0007669"/>
    <property type="project" value="TreeGrafter"/>
</dbReference>
<evidence type="ECO:0000256" key="2">
    <source>
        <dbReference type="ARBA" id="ARBA00023125"/>
    </source>
</evidence>
<proteinExistence type="predicted"/>
<dbReference type="EMBL" id="CP001978">
    <property type="protein sequence ID" value="ADP95824.1"/>
    <property type="molecule type" value="Genomic_DNA"/>
</dbReference>
<evidence type="ECO:0000256" key="1">
    <source>
        <dbReference type="ARBA" id="ARBA00023015"/>
    </source>
</evidence>
<organism evidence="6 7">
    <name type="scientific">Marinobacter adhaerens (strain DSM 23420 / HP15)</name>
    <dbReference type="NCBI Taxonomy" id="225937"/>
    <lineage>
        <taxon>Bacteria</taxon>
        <taxon>Pseudomonadati</taxon>
        <taxon>Pseudomonadota</taxon>
        <taxon>Gammaproteobacteria</taxon>
        <taxon>Pseudomonadales</taxon>
        <taxon>Marinobacteraceae</taxon>
        <taxon>Marinobacter</taxon>
    </lineage>
</organism>
<dbReference type="InterPro" id="IPR011991">
    <property type="entry name" value="ArsR-like_HTH"/>
</dbReference>
<dbReference type="CDD" id="cd00090">
    <property type="entry name" value="HTH_ARSR"/>
    <property type="match status" value="1"/>
</dbReference>
<sequence>MYNDDVMHIRDFLCSFSSKNRIFWVAFPYFILILELNSLFGIWIFMDTTDLKILRFLQDRPEASVSYLAEKIGLSQTPCWRRIKKLEDDGVISGRAVILDPKSLGIVIDVVAHLKVARQEEETLEALEAEVQTHPEIVECFSMSGESDYMLRVMARSIEDYENFLKKTLVHLPGVTGVNSSFVLKRVKLTTDLPI</sequence>
<dbReference type="Gene3D" id="3.30.70.920">
    <property type="match status" value="1"/>
</dbReference>
<dbReference type="InterPro" id="IPR000485">
    <property type="entry name" value="AsnC-type_HTH_dom"/>
</dbReference>
<dbReference type="InterPro" id="IPR036388">
    <property type="entry name" value="WH-like_DNA-bd_sf"/>
</dbReference>
<dbReference type="PANTHER" id="PTHR30154">
    <property type="entry name" value="LEUCINE-RESPONSIVE REGULATORY PROTEIN"/>
    <property type="match status" value="1"/>
</dbReference>
<dbReference type="Proteomes" id="UP000007077">
    <property type="component" value="Chromosome"/>
</dbReference>
<dbReference type="GO" id="GO:0006355">
    <property type="term" value="P:regulation of DNA-templated transcription"/>
    <property type="evidence" value="ECO:0007669"/>
    <property type="project" value="UniProtKB-ARBA"/>
</dbReference>
<dbReference type="SUPFAM" id="SSF46785">
    <property type="entry name" value="Winged helix' DNA-binding domain"/>
    <property type="match status" value="1"/>
</dbReference>
<evidence type="ECO:0000259" key="5">
    <source>
        <dbReference type="PROSITE" id="PS50956"/>
    </source>
</evidence>
<dbReference type="GO" id="GO:0043565">
    <property type="term" value="F:sequence-specific DNA binding"/>
    <property type="evidence" value="ECO:0007669"/>
    <property type="project" value="InterPro"/>
</dbReference>
<protein>
    <submittedName>
        <fullName evidence="6">Transcription regulator, AsnC-type</fullName>
    </submittedName>
</protein>
<dbReference type="AlphaFoldDB" id="E4PIB9"/>